<feature type="transmembrane region" description="Helical" evidence="2">
    <location>
        <begin position="308"/>
        <end position="332"/>
    </location>
</feature>
<reference evidence="4" key="2">
    <citation type="submission" date="2013-04" db="EMBL/GenBank/DDBJ databases">
        <title>Genomic mechanisms accounting for the adaptation to parasitism in nematode-trapping fungi.</title>
        <authorList>
            <person name="Ahren D.G."/>
        </authorList>
    </citation>
    <scope>NUCLEOTIDE SEQUENCE [LARGE SCALE GENOMIC DNA]</scope>
    <source>
        <strain evidence="4">CBS 200.50</strain>
    </source>
</reference>
<gene>
    <name evidence="3" type="ORF">H072_6654</name>
</gene>
<keyword evidence="2" id="KW-0472">Membrane</keyword>
<evidence type="ECO:0000256" key="1">
    <source>
        <dbReference type="SAM" id="MobiDB-lite"/>
    </source>
</evidence>
<keyword evidence="4" id="KW-1185">Reference proteome</keyword>
<proteinExistence type="predicted"/>
<accession>S8BJL0</accession>
<feature type="compositionally biased region" description="Basic and acidic residues" evidence="1">
    <location>
        <begin position="8"/>
        <end position="24"/>
    </location>
</feature>
<dbReference type="EMBL" id="AQGS01000467">
    <property type="protein sequence ID" value="EPS39503.1"/>
    <property type="molecule type" value="Genomic_DNA"/>
</dbReference>
<dbReference type="OMA" id="LAWERIY"/>
<organism evidence="3 4">
    <name type="scientific">Dactylellina haptotyla (strain CBS 200.50)</name>
    <name type="common">Nematode-trapping fungus</name>
    <name type="synonym">Monacrosporium haptotylum</name>
    <dbReference type="NCBI Taxonomy" id="1284197"/>
    <lineage>
        <taxon>Eukaryota</taxon>
        <taxon>Fungi</taxon>
        <taxon>Dikarya</taxon>
        <taxon>Ascomycota</taxon>
        <taxon>Pezizomycotina</taxon>
        <taxon>Orbiliomycetes</taxon>
        <taxon>Orbiliales</taxon>
        <taxon>Orbiliaceae</taxon>
        <taxon>Dactylellina</taxon>
    </lineage>
</organism>
<comment type="caution">
    <text evidence="3">The sequence shown here is derived from an EMBL/GenBank/DDBJ whole genome shotgun (WGS) entry which is preliminary data.</text>
</comment>
<reference evidence="3 4" key="1">
    <citation type="journal article" date="2013" name="PLoS Genet.">
        <title>Genomic mechanisms accounting for the adaptation to parasitism in nematode-trapping fungi.</title>
        <authorList>
            <person name="Meerupati T."/>
            <person name="Andersson K.M."/>
            <person name="Friman E."/>
            <person name="Kumar D."/>
            <person name="Tunlid A."/>
            <person name="Ahren D."/>
        </authorList>
    </citation>
    <scope>NUCLEOTIDE SEQUENCE [LARGE SCALE GENOMIC DNA]</scope>
    <source>
        <strain evidence="3 4">CBS 200.50</strain>
    </source>
</reference>
<dbReference type="HOGENOM" id="CLU_618234_0_0_1"/>
<evidence type="ECO:0000256" key="2">
    <source>
        <dbReference type="SAM" id="Phobius"/>
    </source>
</evidence>
<keyword evidence="2" id="KW-1133">Transmembrane helix</keyword>
<name>S8BJL0_DACHA</name>
<dbReference type="AlphaFoldDB" id="S8BJL0"/>
<evidence type="ECO:0000313" key="4">
    <source>
        <dbReference type="Proteomes" id="UP000015100"/>
    </source>
</evidence>
<feature type="transmembrane region" description="Helical" evidence="2">
    <location>
        <begin position="283"/>
        <end position="302"/>
    </location>
</feature>
<feature type="transmembrane region" description="Helical" evidence="2">
    <location>
        <begin position="367"/>
        <end position="388"/>
    </location>
</feature>
<keyword evidence="2" id="KW-0812">Transmembrane</keyword>
<protein>
    <submittedName>
        <fullName evidence="3">Uncharacterized protein</fullName>
    </submittedName>
</protein>
<dbReference type="Proteomes" id="UP000015100">
    <property type="component" value="Unassembled WGS sequence"/>
</dbReference>
<evidence type="ECO:0000313" key="3">
    <source>
        <dbReference type="EMBL" id="EPS39503.1"/>
    </source>
</evidence>
<dbReference type="OrthoDB" id="5311518at2759"/>
<feature type="region of interest" description="Disordered" evidence="1">
    <location>
        <begin position="1"/>
        <end position="40"/>
    </location>
</feature>
<sequence>MRAHAKVRFKEPSREKEDVEKDSESSTEPSSPVSPPSTRPERAFTRVKLLIGPNRTEFDVQADLLDEYSAVFWEHPEGRQFTFPKLSPNAVRIALAALGGYYSGHGSYGSLDTEALHNCFDVYHCAHEWRVPILKRYIYSTLSAYNLLSHMTDYQRFLDQLYQLLGKYYDDKIARQAIAICLDNIRAEHDKLNPALLPLRTQAYGNDMDMKSIRYDQLMTEINRVKGECDCRFCLDQRKRASNRQDRAIWASSNVVRFEVGRVLSLICKTTGFLMKMFSMQMLIVLAMAFVLMGNEIFFDGIADTLNIIVAVYIYIGVLLVGAVFSGYLYVISRCVMRMLERRNSYFARLWLKVVSFPISRRQFWKVFWLAIFAVWSVYFLVSSDLLLPLRLKYSQITWPQLPTFKSNDIWGLINHFSEIFIPSFKLKPFKVKTLWGVKKTWF</sequence>